<keyword evidence="3" id="KW-0677">Repeat</keyword>
<dbReference type="InterPro" id="IPR001680">
    <property type="entry name" value="WD40_rpt"/>
</dbReference>
<keyword evidence="2 6" id="KW-0853">WD repeat</keyword>
<dbReference type="KEGG" id="dpx:DAPPUDRAFT_109314"/>
<evidence type="ECO:0000313" key="9">
    <source>
        <dbReference type="Proteomes" id="UP000000305"/>
    </source>
</evidence>
<evidence type="ECO:0000256" key="7">
    <source>
        <dbReference type="SAM" id="MobiDB-lite"/>
    </source>
</evidence>
<dbReference type="Proteomes" id="UP000000305">
    <property type="component" value="Unassembled WGS sequence"/>
</dbReference>
<reference evidence="8 9" key="1">
    <citation type="journal article" date="2011" name="Science">
        <title>The ecoresponsive genome of Daphnia pulex.</title>
        <authorList>
            <person name="Colbourne J.K."/>
            <person name="Pfrender M.E."/>
            <person name="Gilbert D."/>
            <person name="Thomas W.K."/>
            <person name="Tucker A."/>
            <person name="Oakley T.H."/>
            <person name="Tokishita S."/>
            <person name="Aerts A."/>
            <person name="Arnold G.J."/>
            <person name="Basu M.K."/>
            <person name="Bauer D.J."/>
            <person name="Caceres C.E."/>
            <person name="Carmel L."/>
            <person name="Casola C."/>
            <person name="Choi J.H."/>
            <person name="Detter J.C."/>
            <person name="Dong Q."/>
            <person name="Dusheyko S."/>
            <person name="Eads B.D."/>
            <person name="Frohlich T."/>
            <person name="Geiler-Samerotte K.A."/>
            <person name="Gerlach D."/>
            <person name="Hatcher P."/>
            <person name="Jogdeo S."/>
            <person name="Krijgsveld J."/>
            <person name="Kriventseva E.V."/>
            <person name="Kultz D."/>
            <person name="Laforsch C."/>
            <person name="Lindquist E."/>
            <person name="Lopez J."/>
            <person name="Manak J.R."/>
            <person name="Muller J."/>
            <person name="Pangilinan J."/>
            <person name="Patwardhan R.P."/>
            <person name="Pitluck S."/>
            <person name="Pritham E.J."/>
            <person name="Rechtsteiner A."/>
            <person name="Rho M."/>
            <person name="Rogozin I.B."/>
            <person name="Sakarya O."/>
            <person name="Salamov A."/>
            <person name="Schaack S."/>
            <person name="Shapiro H."/>
            <person name="Shiga Y."/>
            <person name="Skalitzky C."/>
            <person name="Smith Z."/>
            <person name="Souvorov A."/>
            <person name="Sung W."/>
            <person name="Tang Z."/>
            <person name="Tsuchiya D."/>
            <person name="Tu H."/>
            <person name="Vos H."/>
            <person name="Wang M."/>
            <person name="Wolf Y.I."/>
            <person name="Yamagata H."/>
            <person name="Yamada T."/>
            <person name="Ye Y."/>
            <person name="Shaw J.R."/>
            <person name="Andrews J."/>
            <person name="Crease T.J."/>
            <person name="Tang H."/>
            <person name="Lucas S.M."/>
            <person name="Robertson H.M."/>
            <person name="Bork P."/>
            <person name="Koonin E.V."/>
            <person name="Zdobnov E.M."/>
            <person name="Grigoriev I.V."/>
            <person name="Lynch M."/>
            <person name="Boore J.L."/>
        </authorList>
    </citation>
    <scope>NUCLEOTIDE SEQUENCE [LARGE SCALE GENOMIC DNA]</scope>
</reference>
<dbReference type="InterPro" id="IPR015943">
    <property type="entry name" value="WD40/YVTN_repeat-like_dom_sf"/>
</dbReference>
<evidence type="ECO:0000256" key="3">
    <source>
        <dbReference type="ARBA" id="ARBA00022737"/>
    </source>
</evidence>
<keyword evidence="4" id="KW-0539">Nucleus</keyword>
<dbReference type="InterPro" id="IPR045183">
    <property type="entry name" value="Ebi-like"/>
</dbReference>
<dbReference type="GO" id="GO:0003714">
    <property type="term" value="F:transcription corepressor activity"/>
    <property type="evidence" value="ECO:0007669"/>
    <property type="project" value="InterPro"/>
</dbReference>
<evidence type="ECO:0000313" key="8">
    <source>
        <dbReference type="EMBL" id="EFX74037.1"/>
    </source>
</evidence>
<comment type="similarity">
    <text evidence="5">Belongs to the WD repeat EBI family.</text>
</comment>
<gene>
    <name evidence="8" type="ORF">DAPPUDRAFT_109314</name>
</gene>
<dbReference type="OrthoDB" id="1367865at2759"/>
<feature type="repeat" description="WD" evidence="6">
    <location>
        <begin position="107"/>
        <end position="135"/>
    </location>
</feature>
<dbReference type="EMBL" id="GL732586">
    <property type="protein sequence ID" value="EFX74037.1"/>
    <property type="molecule type" value="Genomic_DNA"/>
</dbReference>
<dbReference type="HOGENOM" id="CLU_1827256_0_0_1"/>
<dbReference type="STRING" id="6669.E9H2M5"/>
<dbReference type="eggNOG" id="KOG0273">
    <property type="taxonomic scope" value="Eukaryota"/>
</dbReference>
<dbReference type="AlphaFoldDB" id="E9H2M5"/>
<dbReference type="GO" id="GO:0005634">
    <property type="term" value="C:nucleus"/>
    <property type="evidence" value="ECO:0007669"/>
    <property type="project" value="UniProtKB-SubCell"/>
</dbReference>
<comment type="subcellular location">
    <subcellularLocation>
        <location evidence="1">Nucleus</location>
    </subcellularLocation>
</comment>
<dbReference type="PROSITE" id="PS50082">
    <property type="entry name" value="WD_REPEATS_2"/>
    <property type="match status" value="1"/>
</dbReference>
<dbReference type="InParanoid" id="E9H2M5"/>
<dbReference type="PANTHER" id="PTHR22846">
    <property type="entry name" value="WD40 REPEAT PROTEIN"/>
    <property type="match status" value="1"/>
</dbReference>
<name>E9H2M5_DAPPU</name>
<proteinExistence type="inferred from homology"/>
<keyword evidence="9" id="KW-1185">Reference proteome</keyword>
<evidence type="ECO:0000256" key="2">
    <source>
        <dbReference type="ARBA" id="ARBA00022574"/>
    </source>
</evidence>
<protein>
    <submittedName>
        <fullName evidence="8">Uncharacterized protein</fullName>
    </submittedName>
</protein>
<sequence>MSSAVVYFSIAGWSPSSRRVSISQQLRSVLEMVVRNNPWKAYHSLMPVMPDVASRQQQIQNNQKAQVVKTEPPNSNGDEPMHSYPNPNECREEETGVEIPASKSTVLRGHESEIFICAWNPTTDLLASGSGDSRLLPEFGT</sequence>
<dbReference type="PhylomeDB" id="E9H2M5"/>
<dbReference type="SUPFAM" id="SSF50978">
    <property type="entry name" value="WD40 repeat-like"/>
    <property type="match status" value="1"/>
</dbReference>
<feature type="compositionally biased region" description="Low complexity" evidence="7">
    <location>
        <begin position="56"/>
        <end position="69"/>
    </location>
</feature>
<accession>E9H2M5</accession>
<evidence type="ECO:0000256" key="5">
    <source>
        <dbReference type="ARBA" id="ARBA00025741"/>
    </source>
</evidence>
<organism evidence="8 9">
    <name type="scientific">Daphnia pulex</name>
    <name type="common">Water flea</name>
    <dbReference type="NCBI Taxonomy" id="6669"/>
    <lineage>
        <taxon>Eukaryota</taxon>
        <taxon>Metazoa</taxon>
        <taxon>Ecdysozoa</taxon>
        <taxon>Arthropoda</taxon>
        <taxon>Crustacea</taxon>
        <taxon>Branchiopoda</taxon>
        <taxon>Diplostraca</taxon>
        <taxon>Cladocera</taxon>
        <taxon>Anomopoda</taxon>
        <taxon>Daphniidae</taxon>
        <taxon>Daphnia</taxon>
    </lineage>
</organism>
<dbReference type="PANTHER" id="PTHR22846:SF2">
    <property type="entry name" value="F-BOX-LIKE_WD REPEAT-CONTAINING PROTEIN EBI"/>
    <property type="match status" value="1"/>
</dbReference>
<evidence type="ECO:0000256" key="1">
    <source>
        <dbReference type="ARBA" id="ARBA00004123"/>
    </source>
</evidence>
<dbReference type="InterPro" id="IPR036322">
    <property type="entry name" value="WD40_repeat_dom_sf"/>
</dbReference>
<feature type="region of interest" description="Disordered" evidence="7">
    <location>
        <begin position="54"/>
        <end position="94"/>
    </location>
</feature>
<evidence type="ECO:0000256" key="4">
    <source>
        <dbReference type="ARBA" id="ARBA00023242"/>
    </source>
</evidence>
<dbReference type="Gene3D" id="2.130.10.10">
    <property type="entry name" value="YVTN repeat-like/Quinoprotein amine dehydrogenase"/>
    <property type="match status" value="1"/>
</dbReference>
<evidence type="ECO:0000256" key="6">
    <source>
        <dbReference type="PROSITE-ProRule" id="PRU00221"/>
    </source>
</evidence>